<name>A0AAD7S350_9TELE</name>
<evidence type="ECO:0000313" key="3">
    <source>
        <dbReference type="Proteomes" id="UP001221898"/>
    </source>
</evidence>
<keyword evidence="3" id="KW-1185">Reference proteome</keyword>
<protein>
    <submittedName>
        <fullName evidence="2">Uncharacterized protein</fullName>
    </submittedName>
</protein>
<organism evidence="2 3">
    <name type="scientific">Aldrovandia affinis</name>
    <dbReference type="NCBI Taxonomy" id="143900"/>
    <lineage>
        <taxon>Eukaryota</taxon>
        <taxon>Metazoa</taxon>
        <taxon>Chordata</taxon>
        <taxon>Craniata</taxon>
        <taxon>Vertebrata</taxon>
        <taxon>Euteleostomi</taxon>
        <taxon>Actinopterygii</taxon>
        <taxon>Neopterygii</taxon>
        <taxon>Teleostei</taxon>
        <taxon>Notacanthiformes</taxon>
        <taxon>Halosauridae</taxon>
        <taxon>Aldrovandia</taxon>
    </lineage>
</organism>
<gene>
    <name evidence="2" type="ORF">AAFF_G00035650</name>
</gene>
<evidence type="ECO:0000256" key="1">
    <source>
        <dbReference type="SAM" id="MobiDB-lite"/>
    </source>
</evidence>
<dbReference type="EMBL" id="JAINUG010000119">
    <property type="protein sequence ID" value="KAJ8395109.1"/>
    <property type="molecule type" value="Genomic_DNA"/>
</dbReference>
<dbReference type="Proteomes" id="UP001221898">
    <property type="component" value="Unassembled WGS sequence"/>
</dbReference>
<dbReference type="AlphaFoldDB" id="A0AAD7S350"/>
<evidence type="ECO:0000313" key="2">
    <source>
        <dbReference type="EMBL" id="KAJ8395109.1"/>
    </source>
</evidence>
<feature type="compositionally biased region" description="Polar residues" evidence="1">
    <location>
        <begin position="32"/>
        <end position="42"/>
    </location>
</feature>
<reference evidence="2" key="1">
    <citation type="journal article" date="2023" name="Science">
        <title>Genome structures resolve the early diversification of teleost fishes.</title>
        <authorList>
            <person name="Parey E."/>
            <person name="Louis A."/>
            <person name="Montfort J."/>
            <person name="Bouchez O."/>
            <person name="Roques C."/>
            <person name="Iampietro C."/>
            <person name="Lluch J."/>
            <person name="Castinel A."/>
            <person name="Donnadieu C."/>
            <person name="Desvignes T."/>
            <person name="Floi Bucao C."/>
            <person name="Jouanno E."/>
            <person name="Wen M."/>
            <person name="Mejri S."/>
            <person name="Dirks R."/>
            <person name="Jansen H."/>
            <person name="Henkel C."/>
            <person name="Chen W.J."/>
            <person name="Zahm M."/>
            <person name="Cabau C."/>
            <person name="Klopp C."/>
            <person name="Thompson A.W."/>
            <person name="Robinson-Rechavi M."/>
            <person name="Braasch I."/>
            <person name="Lecointre G."/>
            <person name="Bobe J."/>
            <person name="Postlethwait J.H."/>
            <person name="Berthelot C."/>
            <person name="Roest Crollius H."/>
            <person name="Guiguen Y."/>
        </authorList>
    </citation>
    <scope>NUCLEOTIDE SEQUENCE</scope>
    <source>
        <strain evidence="2">NC1722</strain>
    </source>
</reference>
<feature type="region of interest" description="Disordered" evidence="1">
    <location>
        <begin position="11"/>
        <end position="70"/>
    </location>
</feature>
<accession>A0AAD7S350</accession>
<proteinExistence type="predicted"/>
<sequence length="100" mass="10735">MADLFAARLSAETAGVGAAENEGSAPRGSQARGCSSPTSTLGCPQRLIDTIPDSGSTDRPGPASLHQRRMWRRSRCYITNPGEERKSIKCGVKGKQQFQK</sequence>
<comment type="caution">
    <text evidence="2">The sequence shown here is derived from an EMBL/GenBank/DDBJ whole genome shotgun (WGS) entry which is preliminary data.</text>
</comment>